<accession>G8X9D2</accession>
<dbReference type="KEGG" id="fco:FCOL_05270"/>
<feature type="coiled-coil region" evidence="1">
    <location>
        <begin position="683"/>
        <end position="719"/>
    </location>
</feature>
<evidence type="ECO:0000256" key="2">
    <source>
        <dbReference type="SAM" id="MobiDB-lite"/>
    </source>
</evidence>
<dbReference type="EMBL" id="CP003222">
    <property type="protein sequence ID" value="AEW85879.1"/>
    <property type="molecule type" value="Genomic_DNA"/>
</dbReference>
<dbReference type="InterPro" id="IPR010090">
    <property type="entry name" value="Phage_tape_meas"/>
</dbReference>
<keyword evidence="1" id="KW-0175">Coiled coil</keyword>
<feature type="coiled-coil region" evidence="1">
    <location>
        <begin position="16"/>
        <end position="50"/>
    </location>
</feature>
<dbReference type="eggNOG" id="COG5280">
    <property type="taxonomic scope" value="Bacteria"/>
</dbReference>
<proteinExistence type="predicted"/>
<protein>
    <submittedName>
        <fullName evidence="4">Phage tail tape measure protein, TP901 family</fullName>
    </submittedName>
</protein>
<reference evidence="4 5" key="1">
    <citation type="journal article" date="2012" name="J. Bacteriol.">
        <title>Genome Sequence of the Fish Pathogen Flavobacterium columnare ATCC 49512.</title>
        <authorList>
            <person name="Tekedar H.C."/>
            <person name="Karsi A."/>
            <person name="Gillaspy A.F."/>
            <person name="Dyer D.W."/>
            <person name="Benton N.R."/>
            <person name="Zaitshik J."/>
            <person name="Vamenta S."/>
            <person name="Banes M.M."/>
            <person name="Gulsoy N."/>
            <person name="Aboko-Cole M."/>
            <person name="Waldbieser G.C."/>
            <person name="Lawrence M.L."/>
        </authorList>
    </citation>
    <scope>NUCLEOTIDE SEQUENCE [LARGE SCALE GENOMIC DNA]</scope>
    <source>
        <strain evidence="5">ATCC 49512 / CIP 103533 / TG 44/87</strain>
    </source>
</reference>
<dbReference type="Pfam" id="PF10145">
    <property type="entry name" value="PhageMin_Tail"/>
    <property type="match status" value="1"/>
</dbReference>
<organism evidence="4 5">
    <name type="scientific">Flavobacterium columnare (strain ATCC 49512 / CIP 103533 / TG 44/87)</name>
    <dbReference type="NCBI Taxonomy" id="1041826"/>
    <lineage>
        <taxon>Bacteria</taxon>
        <taxon>Pseudomonadati</taxon>
        <taxon>Bacteroidota</taxon>
        <taxon>Flavobacteriia</taxon>
        <taxon>Flavobacteriales</taxon>
        <taxon>Flavobacteriaceae</taxon>
        <taxon>Flavobacterium</taxon>
    </lineage>
</organism>
<keyword evidence="5" id="KW-1185">Reference proteome</keyword>
<feature type="domain" description="Phage tail tape measure protein" evidence="3">
    <location>
        <begin position="157"/>
        <end position="344"/>
    </location>
</feature>
<dbReference type="Proteomes" id="UP000005638">
    <property type="component" value="Chromosome"/>
</dbReference>
<dbReference type="STRING" id="1041826.FCOL_05270"/>
<dbReference type="eggNOG" id="COG5283">
    <property type="taxonomic scope" value="Bacteria"/>
</dbReference>
<evidence type="ECO:0000313" key="5">
    <source>
        <dbReference type="Proteomes" id="UP000005638"/>
    </source>
</evidence>
<evidence type="ECO:0000256" key="1">
    <source>
        <dbReference type="SAM" id="Coils"/>
    </source>
</evidence>
<sequence>MSRENVTRRISIFVNNEEVQNSLRGVESAISEVRNRLRNLNADSSDYDQQSRELSETLVQLRTRQGEFRQELGLTQQELQQTGQTVGGLRGALSGIWDSLLSGDLEGAKEGIIGLRTVMKGLVKSSMEFIATPIGATIAILAGIAKGAKELFDYNMELNNMNTELRALGVNAKEVSKVRDEIKATADTFEKDFKEVAEKANSLSKTYGISMSEANAVIARGLADGGAQNEEFLDSLGEYDEFFAKAGFSAKEFADVINTGYDLGIYQDKLPDALKEADLSLKENTKATRDALVNAFGATFSDEILNKVKTGEMTTKQALDAIAKKAGESQLSQQQYAQLTADVFKGAGEDAGGAQKVLEALGKASRRELDETAKASIKLAESNERLNKAQSEIFEIKSFSDVWTQIKTAATDALASVFEWLKKVKVQIQPLIDLVGIAFASAWDSLKMIFVSAFDIIGGGLNSFFALFGGIINAIVKLLKGDFKGAWKALTDGMYNAMAHIGNIFMALERNIVTFLQNILKNTAPILDALGLDIKKIHGFLESLKIDDFKIKGEVNTKKTEEKKTTTKQQTFGDGGGGATADAEKARQEAEAKRRADAEKEKAKQKAEEEKAAKDAYDRAKALADAKTNLAKAQLDRYIFDLRSNIDKEKALTPEILADEIHRLKQIEDARIKFNNDELARKIADLEAKAVLEKTSLEILNAEKEALTLEYQLKNQELELGFQQSTDVLKKQYEEKQKTLKAEQLAIHNELALAEADSKYEEDVLRDKQRLAEELARYTKLRDEKKITDLELASFKAALDEKSKQLERQREVAAVNSTLGALGTLSTALSQMFGQTKEMAIVQANISAAQSILSIWAATPIGPAPVDFAIKGILTAAVAIQTVSKIRDIQNQKEPAKPNIKKESGFYYGGFTGINPALGYDEYGPVTGYVHKNEYVVPEVMTQDPAVAPTIQWLEAKRQQKLKGYVDGGSTSPSALPAPSPQANTEQTALAVEIAKLNNLLSLGITAKVFIGYEQIQRISAMQEDINNSKNNSQL</sequence>
<dbReference type="AlphaFoldDB" id="G8X9D2"/>
<evidence type="ECO:0000259" key="3">
    <source>
        <dbReference type="Pfam" id="PF10145"/>
    </source>
</evidence>
<feature type="compositionally biased region" description="Low complexity" evidence="2">
    <location>
        <begin position="970"/>
        <end position="983"/>
    </location>
</feature>
<feature type="region of interest" description="Disordered" evidence="2">
    <location>
        <begin position="559"/>
        <end position="611"/>
    </location>
</feature>
<gene>
    <name evidence="4" type="ordered locus">FCOL_05270</name>
</gene>
<feature type="compositionally biased region" description="Basic and acidic residues" evidence="2">
    <location>
        <begin position="582"/>
        <end position="611"/>
    </location>
</feature>
<name>G8X9D2_FLACA</name>
<feature type="region of interest" description="Disordered" evidence="2">
    <location>
        <begin position="964"/>
        <end position="984"/>
    </location>
</feature>
<evidence type="ECO:0000313" key="4">
    <source>
        <dbReference type="EMBL" id="AEW85879.1"/>
    </source>
</evidence>
<dbReference type="HOGENOM" id="CLU_293513_0_0_10"/>